<feature type="transmembrane region" description="Helical" evidence="6">
    <location>
        <begin position="285"/>
        <end position="305"/>
    </location>
</feature>
<accession>A0A1U9JX11</accession>
<protein>
    <submittedName>
        <fullName evidence="7">Branched-chain amino acid transport protein</fullName>
    </submittedName>
</protein>
<dbReference type="AlphaFoldDB" id="A0A1U9JX11"/>
<dbReference type="GO" id="GO:0022857">
    <property type="term" value="F:transmembrane transporter activity"/>
    <property type="evidence" value="ECO:0007669"/>
    <property type="project" value="InterPro"/>
</dbReference>
<dbReference type="PANTHER" id="PTHR32196:SF69">
    <property type="entry name" value="BRANCHED-CHAIN AMINO ACID TRANSPORT SYSTEM, PERMEASE PROTEIN"/>
    <property type="match status" value="1"/>
</dbReference>
<dbReference type="Pfam" id="PF02653">
    <property type="entry name" value="BPD_transp_2"/>
    <property type="match status" value="1"/>
</dbReference>
<keyword evidence="2" id="KW-1003">Cell membrane</keyword>
<dbReference type="CDD" id="cd06574">
    <property type="entry name" value="TM_PBP1_branched-chain-AA_like"/>
    <property type="match status" value="1"/>
</dbReference>
<sequence length="309" mass="32505">MNILTFTGAVELGLVYALVAIGVYLSFRILDFPDLTVDGSFLTGAAVCGVAIIFGINPWIAMVLAVLASAGAGLVTAMLNIKFGILNLLASILTMSALYSVNLRIMGMNNGMASVNLPFAAKTAITPFHGLFGLPVWAIRPLFVGTIVLMAVFLVWRFLKSEIGLAMRATGINLRMARAQGIRTGRLVYLGMGLSNALVGLGGALFIQTAGSADSTGGVGTIVFGLAAVIIGESLFRTRNMLLIILSCALGSVLYRIVVQFAFQGGEISYTIQGIRLSFNAATDLQLITALLVVAILVLPGYLGAKKHD</sequence>
<evidence type="ECO:0000256" key="1">
    <source>
        <dbReference type="ARBA" id="ARBA00004651"/>
    </source>
</evidence>
<evidence type="ECO:0000313" key="8">
    <source>
        <dbReference type="Proteomes" id="UP000188912"/>
    </source>
</evidence>
<keyword evidence="8" id="KW-1185">Reference proteome</keyword>
<feature type="transmembrane region" description="Helical" evidence="6">
    <location>
        <begin position="6"/>
        <end position="27"/>
    </location>
</feature>
<dbReference type="Proteomes" id="UP000188912">
    <property type="component" value="Chromosome"/>
</dbReference>
<keyword evidence="5 6" id="KW-0472">Membrane</keyword>
<dbReference type="InterPro" id="IPR001851">
    <property type="entry name" value="ABC_transp_permease"/>
</dbReference>
<organism evidence="7 8">
    <name type="scientific">Candidatus Tokpelaia hoelldobleri</name>
    <dbReference type="NCBI Taxonomy" id="1902579"/>
    <lineage>
        <taxon>Bacteria</taxon>
        <taxon>Pseudomonadati</taxon>
        <taxon>Pseudomonadota</taxon>
        <taxon>Alphaproteobacteria</taxon>
        <taxon>Hyphomicrobiales</taxon>
        <taxon>Candidatus Tokpelaia</taxon>
    </lineage>
</organism>
<feature type="transmembrane region" description="Helical" evidence="6">
    <location>
        <begin position="219"/>
        <end position="236"/>
    </location>
</feature>
<feature type="transmembrane region" description="Helical" evidence="6">
    <location>
        <begin position="187"/>
        <end position="207"/>
    </location>
</feature>
<reference evidence="7 8" key="2">
    <citation type="journal article" date="2016" name="Sci. Rep.">
        <title>The genome of Rhizobiales bacteria in predatory ants reveals urease gene functions but no genes for nitrogen fixation.</title>
        <authorList>
            <person name="Neuvonen M.M."/>
            <person name="Tamarit D."/>
            <person name="Naslund K."/>
            <person name="Liebig J."/>
            <person name="Feldhaar H."/>
            <person name="Moran N.A."/>
            <person name="Guy L."/>
            <person name="Andersson S.G."/>
        </authorList>
    </citation>
    <scope>NUCLEOTIDE SEQUENCE [LARGE SCALE GENOMIC DNA]</scope>
    <source>
        <strain evidence="7 8">Hsal</strain>
    </source>
</reference>
<dbReference type="EMBL" id="CP017315">
    <property type="protein sequence ID" value="AQS42407.1"/>
    <property type="molecule type" value="Genomic_DNA"/>
</dbReference>
<feature type="transmembrane region" description="Helical" evidence="6">
    <location>
        <begin position="243"/>
        <end position="265"/>
    </location>
</feature>
<evidence type="ECO:0000256" key="2">
    <source>
        <dbReference type="ARBA" id="ARBA00022475"/>
    </source>
</evidence>
<comment type="subcellular location">
    <subcellularLocation>
        <location evidence="1">Cell membrane</location>
        <topology evidence="1">Multi-pass membrane protein</topology>
    </subcellularLocation>
</comment>
<name>A0A1U9JX11_9HYPH</name>
<keyword evidence="3 6" id="KW-0812">Transmembrane</keyword>
<evidence type="ECO:0000256" key="4">
    <source>
        <dbReference type="ARBA" id="ARBA00022989"/>
    </source>
</evidence>
<dbReference type="STRING" id="1902579.BHV28_17370"/>
<dbReference type="GO" id="GO:0005886">
    <property type="term" value="C:plasma membrane"/>
    <property type="evidence" value="ECO:0007669"/>
    <property type="project" value="UniProtKB-SubCell"/>
</dbReference>
<proteinExistence type="predicted"/>
<evidence type="ECO:0000256" key="6">
    <source>
        <dbReference type="SAM" id="Phobius"/>
    </source>
</evidence>
<dbReference type="KEGG" id="thd:BHV28_17370"/>
<evidence type="ECO:0000256" key="3">
    <source>
        <dbReference type="ARBA" id="ARBA00022692"/>
    </source>
</evidence>
<reference evidence="7 8" key="1">
    <citation type="journal article" date="2010" name="Science">
        <title>Genomic comparison of the ants Camponotus floridanus and Harpegnathos saltator.</title>
        <authorList>
            <person name="Bonasio R."/>
            <person name="Zhang G."/>
            <person name="Ye C."/>
            <person name="Mutti N.S."/>
            <person name="Fang X."/>
            <person name="Qin N."/>
            <person name="Donahue G."/>
            <person name="Yang P."/>
            <person name="Li Q."/>
            <person name="Li C."/>
            <person name="Zhang P."/>
            <person name="Huang Z."/>
            <person name="Berger S.L."/>
            <person name="Reinberg D."/>
            <person name="Wang J."/>
            <person name="Liebig J."/>
        </authorList>
    </citation>
    <scope>NUCLEOTIDE SEQUENCE [LARGE SCALE GENOMIC DNA]</scope>
    <source>
        <strain evidence="7 8">Hsal</strain>
    </source>
</reference>
<evidence type="ECO:0000313" key="7">
    <source>
        <dbReference type="EMBL" id="AQS42407.1"/>
    </source>
</evidence>
<feature type="transmembrane region" description="Helical" evidence="6">
    <location>
        <begin position="39"/>
        <end position="56"/>
    </location>
</feature>
<evidence type="ECO:0000256" key="5">
    <source>
        <dbReference type="ARBA" id="ARBA00023136"/>
    </source>
</evidence>
<feature type="transmembrane region" description="Helical" evidence="6">
    <location>
        <begin position="88"/>
        <end position="107"/>
    </location>
</feature>
<feature type="transmembrane region" description="Helical" evidence="6">
    <location>
        <begin position="137"/>
        <end position="159"/>
    </location>
</feature>
<dbReference type="PANTHER" id="PTHR32196">
    <property type="entry name" value="ABC TRANSPORTER PERMEASE PROTEIN YPHD-RELATED-RELATED"/>
    <property type="match status" value="1"/>
</dbReference>
<keyword evidence="4 6" id="KW-1133">Transmembrane helix</keyword>
<gene>
    <name evidence="7" type="ORF">BHV28_17370</name>
</gene>